<keyword evidence="3" id="KW-1185">Reference proteome</keyword>
<dbReference type="EMBL" id="WBOF01000003">
    <property type="protein sequence ID" value="MQS16949.1"/>
    <property type="molecule type" value="Genomic_DNA"/>
</dbReference>
<evidence type="ECO:0000313" key="3">
    <source>
        <dbReference type="Proteomes" id="UP000450000"/>
    </source>
</evidence>
<feature type="region of interest" description="Disordered" evidence="1">
    <location>
        <begin position="1"/>
        <end position="20"/>
    </location>
</feature>
<evidence type="ECO:0000313" key="2">
    <source>
        <dbReference type="EMBL" id="MQS16949.1"/>
    </source>
</evidence>
<accession>A0A6N7L2N2</accession>
<feature type="region of interest" description="Disordered" evidence="1">
    <location>
        <begin position="98"/>
        <end position="118"/>
    </location>
</feature>
<proteinExistence type="predicted"/>
<protein>
    <submittedName>
        <fullName evidence="2">Uncharacterized protein</fullName>
    </submittedName>
</protein>
<feature type="compositionally biased region" description="Basic and acidic residues" evidence="1">
    <location>
        <begin position="1"/>
        <end position="13"/>
    </location>
</feature>
<dbReference type="Proteomes" id="UP000450000">
    <property type="component" value="Unassembled WGS sequence"/>
</dbReference>
<reference evidence="2 3" key="1">
    <citation type="submission" date="2019-09" db="EMBL/GenBank/DDBJ databases">
        <title>Genome Sequences of Streptomyces kaniharaensis ATCC 21070.</title>
        <authorList>
            <person name="Zhu W."/>
            <person name="De Crecy-Lagard V."/>
            <person name="Richards N.G."/>
        </authorList>
    </citation>
    <scope>NUCLEOTIDE SEQUENCE [LARGE SCALE GENOMIC DNA]</scope>
    <source>
        <strain evidence="2 3">SF-557</strain>
    </source>
</reference>
<gene>
    <name evidence="2" type="ORF">F7Q99_33365</name>
</gene>
<name>A0A6N7L2N2_9ACTN</name>
<evidence type="ECO:0000256" key="1">
    <source>
        <dbReference type="SAM" id="MobiDB-lite"/>
    </source>
</evidence>
<dbReference type="AlphaFoldDB" id="A0A6N7L2N2"/>
<organism evidence="2 3">
    <name type="scientific">Streptomyces kaniharaensis</name>
    <dbReference type="NCBI Taxonomy" id="212423"/>
    <lineage>
        <taxon>Bacteria</taxon>
        <taxon>Bacillati</taxon>
        <taxon>Actinomycetota</taxon>
        <taxon>Actinomycetes</taxon>
        <taxon>Kitasatosporales</taxon>
        <taxon>Streptomycetaceae</taxon>
        <taxon>Streptomyces</taxon>
    </lineage>
</organism>
<comment type="caution">
    <text evidence="2">The sequence shown here is derived from an EMBL/GenBank/DDBJ whole genome shotgun (WGS) entry which is preliminary data.</text>
</comment>
<sequence>MPAEAGDHYRENNGFKVPIPLHGQPRCDGLDAVKRIEGALDPLRKRGDYKAESARSALTGLGYEAGKVKVYQDTAGVSFLVEAPRMCLEGTMNQASTRADAFGGYPDHSGCDVPSGGH</sequence>